<dbReference type="InterPro" id="IPR036770">
    <property type="entry name" value="Ankyrin_rpt-contain_sf"/>
</dbReference>
<dbReference type="OrthoDB" id="4338886at2759"/>
<dbReference type="Proteomes" id="UP001149163">
    <property type="component" value="Unassembled WGS sequence"/>
</dbReference>
<dbReference type="RefSeq" id="XP_056542275.1">
    <property type="nucleotide sequence ID" value="XM_056689846.1"/>
</dbReference>
<dbReference type="SUPFAM" id="SSF48403">
    <property type="entry name" value="Ankyrin repeat"/>
    <property type="match status" value="1"/>
</dbReference>
<keyword evidence="2" id="KW-1185">Reference proteome</keyword>
<dbReference type="AlphaFoldDB" id="A0A9W9HXF3"/>
<organism evidence="1 2">
    <name type="scientific">Penicillium canariense</name>
    <dbReference type="NCBI Taxonomy" id="189055"/>
    <lineage>
        <taxon>Eukaryota</taxon>
        <taxon>Fungi</taxon>
        <taxon>Dikarya</taxon>
        <taxon>Ascomycota</taxon>
        <taxon>Pezizomycotina</taxon>
        <taxon>Eurotiomycetes</taxon>
        <taxon>Eurotiomycetidae</taxon>
        <taxon>Eurotiales</taxon>
        <taxon>Aspergillaceae</taxon>
        <taxon>Penicillium</taxon>
    </lineage>
</organism>
<evidence type="ECO:0000313" key="2">
    <source>
        <dbReference type="Proteomes" id="UP001149163"/>
    </source>
</evidence>
<name>A0A9W9HXF3_9EURO</name>
<evidence type="ECO:0000313" key="1">
    <source>
        <dbReference type="EMBL" id="KAJ5160718.1"/>
    </source>
</evidence>
<proteinExistence type="predicted"/>
<sequence length="710" mass="80620">MTLLHRRIFCRWALRISLETSFSSTIGAGGFSISPKLEFRAIVPINSEIFSALYGAEESFRSQDVSSVIQSTREALFEAFREGKASKSDALESGDTILHVITGWQKYSSRWDTRSRLTWRSFIKDLLQAGLSPDRANYRGQTPADRMISGFGHESSDLEKQQITIDICSDLLKAGGYMTREALDWRHQENVFNPYYYVWRGDGRRTDDLFEDFSFRLIWRITDEKGLQGIYTSKRNLKARDAKLNQDIDLPEELQPLIYKSRKLMTAQLRRGIDLHRWIKTYTRWGDGLALILQSGHAPTEGALKAACEANCEESVKILVNDHKYFIGNEELAIASFHPNQAIVDLIVSEFIDRRKRLQALAEAHLPRSVQDQLRIESQSLLNVHAYEAYKLLAATSVDLEGLLERHRWSVFDCFGVNLDLADRLWSAGFRGVDEIDDDDKTCLTKAWTDTPPCDLEVFLQKTHWLISKGADIYHQKSSGSALHDIGNSVGSILYWMKEEEDSSSKIHSLSEPSTALLRTVLSDITRDDCECACSLNGCSPLTTLLSGLLPTRTDHGTVAKLIHLFAELLRVVLFHSKSEPELDPRFKSHLSVGILRFITFKSLDITHTCLHEYRKIVPEEIEAIQDEEEPLILDLERLLTQFSEELNVHGLQLPSYITGLWRTNMASFLSTLRPHSSKEIAQILELGVILDGHKTQGEDFCILAAAEDH</sequence>
<comment type="caution">
    <text evidence="1">The sequence shown here is derived from an EMBL/GenBank/DDBJ whole genome shotgun (WGS) entry which is preliminary data.</text>
</comment>
<accession>A0A9W9HXF3</accession>
<reference evidence="1" key="2">
    <citation type="journal article" date="2023" name="IMA Fungus">
        <title>Comparative genomic study of the Penicillium genus elucidates a diverse pangenome and 15 lateral gene transfer events.</title>
        <authorList>
            <person name="Petersen C."/>
            <person name="Sorensen T."/>
            <person name="Nielsen M.R."/>
            <person name="Sondergaard T.E."/>
            <person name="Sorensen J.L."/>
            <person name="Fitzpatrick D.A."/>
            <person name="Frisvad J.C."/>
            <person name="Nielsen K.L."/>
        </authorList>
    </citation>
    <scope>NUCLEOTIDE SEQUENCE</scope>
    <source>
        <strain evidence="1">IBT 26290</strain>
    </source>
</reference>
<dbReference type="GeneID" id="81429022"/>
<dbReference type="EMBL" id="JAPQKN010000004">
    <property type="protein sequence ID" value="KAJ5160718.1"/>
    <property type="molecule type" value="Genomic_DNA"/>
</dbReference>
<protein>
    <submittedName>
        <fullName evidence="1">Uncharacterized protein</fullName>
    </submittedName>
</protein>
<gene>
    <name evidence="1" type="ORF">N7482_007722</name>
</gene>
<reference evidence="1" key="1">
    <citation type="submission" date="2022-11" db="EMBL/GenBank/DDBJ databases">
        <authorList>
            <person name="Petersen C."/>
        </authorList>
    </citation>
    <scope>NUCLEOTIDE SEQUENCE</scope>
    <source>
        <strain evidence="1">IBT 26290</strain>
    </source>
</reference>